<dbReference type="Proteomes" id="UP000548304">
    <property type="component" value="Unassembled WGS sequence"/>
</dbReference>
<dbReference type="RefSeq" id="WP_179535252.1">
    <property type="nucleotide sequence ID" value="NZ_JACBYW010000003.1"/>
</dbReference>
<name>A0A852YXS3_9ACTN</name>
<comment type="caution">
    <text evidence="2">The sequence shown here is derived from an EMBL/GenBank/DDBJ whole genome shotgun (WGS) entry which is preliminary data.</text>
</comment>
<accession>A0A852YXS3</accession>
<evidence type="ECO:0000313" key="3">
    <source>
        <dbReference type="Proteomes" id="UP000548304"/>
    </source>
</evidence>
<evidence type="ECO:0000313" key="2">
    <source>
        <dbReference type="EMBL" id="NYH78810.1"/>
    </source>
</evidence>
<protein>
    <submittedName>
        <fullName evidence="2">Uncharacterized protein</fullName>
    </submittedName>
</protein>
<proteinExistence type="predicted"/>
<feature type="region of interest" description="Disordered" evidence="1">
    <location>
        <begin position="1"/>
        <end position="44"/>
    </location>
</feature>
<dbReference type="AlphaFoldDB" id="A0A852YXS3"/>
<feature type="compositionally biased region" description="Basic and acidic residues" evidence="1">
    <location>
        <begin position="9"/>
        <end position="20"/>
    </location>
</feature>
<dbReference type="EMBL" id="JACBYW010000003">
    <property type="protein sequence ID" value="NYH78810.1"/>
    <property type="molecule type" value="Genomic_DNA"/>
</dbReference>
<keyword evidence="3" id="KW-1185">Reference proteome</keyword>
<reference evidence="2 3" key="1">
    <citation type="submission" date="2020-07" db="EMBL/GenBank/DDBJ databases">
        <title>Genomic Encyclopedia of Type Strains, Phase III (KMG-III): the genomes of soil and plant-associated and newly described type strains.</title>
        <authorList>
            <person name="Whitman W."/>
        </authorList>
    </citation>
    <scope>NUCLEOTIDE SEQUENCE [LARGE SCALE GENOMIC DNA]</scope>
    <source>
        <strain evidence="2 3">CECT 8576</strain>
    </source>
</reference>
<gene>
    <name evidence="2" type="ORF">FHR84_002135</name>
</gene>
<evidence type="ECO:0000256" key="1">
    <source>
        <dbReference type="SAM" id="MobiDB-lite"/>
    </source>
</evidence>
<organism evidence="2 3">
    <name type="scientific">Actinopolyspora biskrensis</name>
    <dbReference type="NCBI Taxonomy" id="1470178"/>
    <lineage>
        <taxon>Bacteria</taxon>
        <taxon>Bacillati</taxon>
        <taxon>Actinomycetota</taxon>
        <taxon>Actinomycetes</taxon>
        <taxon>Actinopolysporales</taxon>
        <taxon>Actinopolysporaceae</taxon>
        <taxon>Actinopolyspora</taxon>
    </lineage>
</organism>
<sequence length="86" mass="9680">MTPICEQIEQARSDGVEGGRTRQPPTPNPYAAATPKPWDMPTDPVERARLDRETRGQRALAATWRQARRAAIEPAEEKFPGDRQPE</sequence>